<dbReference type="RefSeq" id="WP_067661230.1">
    <property type="nucleotide sequence ID" value="NZ_FQXG01000005.1"/>
</dbReference>
<sequence length="89" mass="9861">MSAFTIYLLYGFITLFALLAPYLLLAFLASGRIWMWPIGVILFVAILTFLPPPVALFSFGLALLGIAALLAKTIYQWISQKRRLGALTP</sequence>
<keyword evidence="3" id="KW-1185">Reference proteome</keyword>
<evidence type="ECO:0000313" key="3">
    <source>
        <dbReference type="Proteomes" id="UP000184268"/>
    </source>
</evidence>
<name>A0A1M5WZ85_9GAMM</name>
<keyword evidence="1" id="KW-0812">Transmembrane</keyword>
<gene>
    <name evidence="2" type="ORF">SAMN02745129_3110</name>
</gene>
<reference evidence="2 3" key="1">
    <citation type="submission" date="2016-11" db="EMBL/GenBank/DDBJ databases">
        <authorList>
            <person name="Jaros S."/>
            <person name="Januszkiewicz K."/>
            <person name="Wedrychowicz H."/>
        </authorList>
    </citation>
    <scope>NUCLEOTIDE SEQUENCE [LARGE SCALE GENOMIC DNA]</scope>
    <source>
        <strain evidence="2 3">DSM 16917</strain>
    </source>
</reference>
<feature type="transmembrane region" description="Helical" evidence="1">
    <location>
        <begin position="6"/>
        <end position="26"/>
    </location>
</feature>
<dbReference type="AlphaFoldDB" id="A0A1M5WZ85"/>
<organism evidence="2 3">
    <name type="scientific">Ferrimonas marina</name>
    <dbReference type="NCBI Taxonomy" id="299255"/>
    <lineage>
        <taxon>Bacteria</taxon>
        <taxon>Pseudomonadati</taxon>
        <taxon>Pseudomonadota</taxon>
        <taxon>Gammaproteobacteria</taxon>
        <taxon>Alteromonadales</taxon>
        <taxon>Ferrimonadaceae</taxon>
        <taxon>Ferrimonas</taxon>
    </lineage>
</organism>
<evidence type="ECO:0000256" key="1">
    <source>
        <dbReference type="SAM" id="Phobius"/>
    </source>
</evidence>
<protein>
    <submittedName>
        <fullName evidence="2">Uncharacterized protein</fullName>
    </submittedName>
</protein>
<accession>A0A1M5WZ85</accession>
<proteinExistence type="predicted"/>
<dbReference type="STRING" id="299255.SAMN02745129_3110"/>
<feature type="transmembrane region" description="Helical" evidence="1">
    <location>
        <begin position="33"/>
        <end position="50"/>
    </location>
</feature>
<keyword evidence="1" id="KW-1133">Transmembrane helix</keyword>
<keyword evidence="1" id="KW-0472">Membrane</keyword>
<dbReference type="Proteomes" id="UP000184268">
    <property type="component" value="Unassembled WGS sequence"/>
</dbReference>
<feature type="transmembrane region" description="Helical" evidence="1">
    <location>
        <begin position="56"/>
        <end position="75"/>
    </location>
</feature>
<evidence type="ECO:0000313" key="2">
    <source>
        <dbReference type="EMBL" id="SHH92996.1"/>
    </source>
</evidence>
<dbReference type="EMBL" id="FQXG01000005">
    <property type="protein sequence ID" value="SHH92996.1"/>
    <property type="molecule type" value="Genomic_DNA"/>
</dbReference>